<dbReference type="PANTHER" id="PTHR22946">
    <property type="entry name" value="DIENELACTONE HYDROLASE DOMAIN-CONTAINING PROTEIN-RELATED"/>
    <property type="match status" value="1"/>
</dbReference>
<gene>
    <name evidence="1" type="ORF">GC093_27005</name>
</gene>
<accession>A0A972GZ56</accession>
<dbReference type="Proteomes" id="UP000641588">
    <property type="component" value="Unassembled WGS sequence"/>
</dbReference>
<name>A0A972GZ56_9BACL</name>
<evidence type="ECO:0000313" key="2">
    <source>
        <dbReference type="Proteomes" id="UP000641588"/>
    </source>
</evidence>
<protein>
    <submittedName>
        <fullName evidence="1">Dienelactone hydrolase</fullName>
    </submittedName>
</protein>
<dbReference type="GO" id="GO:0016787">
    <property type="term" value="F:hydrolase activity"/>
    <property type="evidence" value="ECO:0007669"/>
    <property type="project" value="UniProtKB-KW"/>
</dbReference>
<dbReference type="Pfam" id="PF12715">
    <property type="entry name" value="Abhydrolase_7"/>
    <property type="match status" value="1"/>
</dbReference>
<keyword evidence="2" id="KW-1185">Reference proteome</keyword>
<dbReference type="PANTHER" id="PTHR22946:SF8">
    <property type="entry name" value="ACETYL XYLAN ESTERASE DOMAIN-CONTAINING PROTEIN"/>
    <property type="match status" value="1"/>
</dbReference>
<dbReference type="InterPro" id="IPR050261">
    <property type="entry name" value="FrsA_esterase"/>
</dbReference>
<dbReference type="EMBL" id="WHOD01000102">
    <property type="protein sequence ID" value="NOU96843.1"/>
    <property type="molecule type" value="Genomic_DNA"/>
</dbReference>
<comment type="caution">
    <text evidence="1">The sequence shown here is derived from an EMBL/GenBank/DDBJ whole genome shotgun (WGS) entry which is preliminary data.</text>
</comment>
<dbReference type="AlphaFoldDB" id="A0A972GZ56"/>
<reference evidence="1" key="1">
    <citation type="submission" date="2019-10" db="EMBL/GenBank/DDBJ databases">
        <title>Description of Paenibacillus glebae sp. nov.</title>
        <authorList>
            <person name="Carlier A."/>
            <person name="Qi S."/>
        </authorList>
    </citation>
    <scope>NUCLEOTIDE SEQUENCE</scope>
    <source>
        <strain evidence="1">LMG 31456</strain>
    </source>
</reference>
<dbReference type="RefSeq" id="WP_171655080.1">
    <property type="nucleotide sequence ID" value="NZ_WHOD01000102.1"/>
</dbReference>
<keyword evidence="1" id="KW-0378">Hydrolase</keyword>
<organism evidence="1 2">
    <name type="scientific">Paenibacillus foliorum</name>
    <dbReference type="NCBI Taxonomy" id="2654974"/>
    <lineage>
        <taxon>Bacteria</taxon>
        <taxon>Bacillati</taxon>
        <taxon>Bacillota</taxon>
        <taxon>Bacilli</taxon>
        <taxon>Bacillales</taxon>
        <taxon>Paenibacillaceae</taxon>
        <taxon>Paenibacillus</taxon>
    </lineage>
</organism>
<dbReference type="InterPro" id="IPR029058">
    <property type="entry name" value="AB_hydrolase_fold"/>
</dbReference>
<dbReference type="InterPro" id="IPR025890">
    <property type="entry name" value="Abhydrolase_bac"/>
</dbReference>
<dbReference type="SUPFAM" id="SSF53474">
    <property type="entry name" value="alpha/beta-Hydrolases"/>
    <property type="match status" value="1"/>
</dbReference>
<evidence type="ECO:0000313" key="1">
    <source>
        <dbReference type="EMBL" id="NOU96843.1"/>
    </source>
</evidence>
<dbReference type="Gene3D" id="3.40.50.1820">
    <property type="entry name" value="alpha/beta hydrolase"/>
    <property type="match status" value="1"/>
</dbReference>
<sequence length="340" mass="37761">MWCPDDYLDNLYDSLNGSGALVLDTPWSEKKIGVRSKLLESLGAFPEQAADLKPIVLHRIERDGYIEERVEYSTDGNLRVPAYVLIPKRLKGRTPAVLAWHGHGYGSREIVGLQPDGTIDDTQPGIHQHFAVQLVQRGMIVIAPEIIGFGDRRMQADRAKDSRKSSSCSSLASRLLLYGRTLAGLRIYEAMRTMDYLATREDVDAKRIGSMGFSGGGLIASLSSALDERIHATVICAFTSTFRGSLLSMNHCIDNYLPSILPNADLPELIGLIAPRSLFVESGVDDPLFPIQSVREAIRVLNEIYEAEKASERFEVDLFPGKHEVSGRQSYDWLANRLKV</sequence>
<proteinExistence type="predicted"/>